<dbReference type="Pfam" id="PF12867">
    <property type="entry name" value="DinB_2"/>
    <property type="match status" value="1"/>
</dbReference>
<dbReference type="SUPFAM" id="SSF109854">
    <property type="entry name" value="DinB/YfiT-like putative metalloenzymes"/>
    <property type="match status" value="1"/>
</dbReference>
<keyword evidence="3" id="KW-1185">Reference proteome</keyword>
<accession>A0A8H9L969</accession>
<feature type="domain" description="DinB-like" evidence="1">
    <location>
        <begin position="21"/>
        <end position="139"/>
    </location>
</feature>
<reference evidence="3" key="1">
    <citation type="journal article" date="2019" name="Int. J. Syst. Evol. Microbiol.">
        <title>The Global Catalogue of Microorganisms (GCM) 10K type strain sequencing project: providing services to taxonomists for standard genome sequencing and annotation.</title>
        <authorList>
            <consortium name="The Broad Institute Genomics Platform"/>
            <consortium name="The Broad Institute Genome Sequencing Center for Infectious Disease"/>
            <person name="Wu L."/>
            <person name="Ma J."/>
        </authorList>
    </citation>
    <scope>NUCLEOTIDE SEQUENCE [LARGE SCALE GENOMIC DNA]</scope>
    <source>
        <strain evidence="3">JCM 31047</strain>
    </source>
</reference>
<dbReference type="AlphaFoldDB" id="A0A8H9L969"/>
<evidence type="ECO:0000313" key="3">
    <source>
        <dbReference type="Proteomes" id="UP000600547"/>
    </source>
</evidence>
<comment type="caution">
    <text evidence="2">The sequence shown here is derived from an EMBL/GenBank/DDBJ whole genome shotgun (WGS) entry which is preliminary data.</text>
</comment>
<name>A0A8H9L969_9DEIO</name>
<dbReference type="RefSeq" id="WP_229781215.1">
    <property type="nucleotide sequence ID" value="NZ_BMQG01000008.1"/>
</dbReference>
<dbReference type="InterPro" id="IPR024775">
    <property type="entry name" value="DinB-like"/>
</dbReference>
<dbReference type="Proteomes" id="UP000600547">
    <property type="component" value="Unassembled WGS sequence"/>
</dbReference>
<gene>
    <name evidence="2" type="ORF">GCM10008956_24510</name>
</gene>
<evidence type="ECO:0000313" key="2">
    <source>
        <dbReference type="EMBL" id="GGM47439.1"/>
    </source>
</evidence>
<proteinExistence type="predicted"/>
<dbReference type="InterPro" id="IPR034660">
    <property type="entry name" value="DinB/YfiT-like"/>
</dbReference>
<dbReference type="Gene3D" id="1.20.120.450">
    <property type="entry name" value="dinb family like domain"/>
    <property type="match status" value="1"/>
</dbReference>
<evidence type="ECO:0000259" key="1">
    <source>
        <dbReference type="Pfam" id="PF12867"/>
    </source>
</evidence>
<protein>
    <submittedName>
        <fullName evidence="2">DNA damage-inducible protein DinB</fullName>
    </submittedName>
</protein>
<organism evidence="2 3">
    <name type="scientific">Deinococcus arenae</name>
    <dbReference type="NCBI Taxonomy" id="1452751"/>
    <lineage>
        <taxon>Bacteria</taxon>
        <taxon>Thermotogati</taxon>
        <taxon>Deinococcota</taxon>
        <taxon>Deinococci</taxon>
        <taxon>Deinococcales</taxon>
        <taxon>Deinococcaceae</taxon>
        <taxon>Deinococcus</taxon>
    </lineage>
</organism>
<sequence>MPRAPIPSLPPAQLADHWLGHRALTRRVLTTFPPGQLFTFTPAPPLRPFGAMLWEVVGQSAYVLRGLLDGAWDAPSWNDPGPDPAALLAALDGNTARLRDLRGLPDTRLGETHALPWGEMLLLSAALGSVDNEVHHRAQGMTYLRLLALTPPDFWNRTAGADA</sequence>
<dbReference type="EMBL" id="BMQG01000008">
    <property type="protein sequence ID" value="GGM47439.1"/>
    <property type="molecule type" value="Genomic_DNA"/>
</dbReference>